<keyword evidence="3" id="KW-1185">Reference proteome</keyword>
<feature type="compositionally biased region" description="Low complexity" evidence="1">
    <location>
        <begin position="60"/>
        <end position="74"/>
    </location>
</feature>
<dbReference type="OrthoDB" id="2874866at2759"/>
<evidence type="ECO:0000313" key="3">
    <source>
        <dbReference type="Proteomes" id="UP000219338"/>
    </source>
</evidence>
<organism evidence="2 3">
    <name type="scientific">Armillaria ostoyae</name>
    <name type="common">Armillaria root rot fungus</name>
    <dbReference type="NCBI Taxonomy" id="47428"/>
    <lineage>
        <taxon>Eukaryota</taxon>
        <taxon>Fungi</taxon>
        <taxon>Dikarya</taxon>
        <taxon>Basidiomycota</taxon>
        <taxon>Agaricomycotina</taxon>
        <taxon>Agaricomycetes</taxon>
        <taxon>Agaricomycetidae</taxon>
        <taxon>Agaricales</taxon>
        <taxon>Marasmiineae</taxon>
        <taxon>Physalacriaceae</taxon>
        <taxon>Armillaria</taxon>
    </lineage>
</organism>
<feature type="compositionally biased region" description="Basic and acidic residues" evidence="1">
    <location>
        <begin position="175"/>
        <end position="184"/>
    </location>
</feature>
<feature type="compositionally biased region" description="Acidic residues" evidence="1">
    <location>
        <begin position="75"/>
        <end position="92"/>
    </location>
</feature>
<dbReference type="EMBL" id="FUEG01000007">
    <property type="protein sequence ID" value="SJL06883.1"/>
    <property type="molecule type" value="Genomic_DNA"/>
</dbReference>
<protein>
    <submittedName>
        <fullName evidence="2">Uncharacterized protein</fullName>
    </submittedName>
</protein>
<accession>A0A284RDQ3</accession>
<name>A0A284RDQ3_ARMOS</name>
<dbReference type="OMA" id="HEMCKAM"/>
<proteinExistence type="predicted"/>
<gene>
    <name evidence="2" type="ORF">ARMOST_10225</name>
</gene>
<feature type="region of interest" description="Disordered" evidence="1">
    <location>
        <begin position="56"/>
        <end position="92"/>
    </location>
</feature>
<dbReference type="PROSITE" id="PS00018">
    <property type="entry name" value="EF_HAND_1"/>
    <property type="match status" value="1"/>
</dbReference>
<sequence>MKFGRENLSYFSAEPRTPIYPRDPVDIAEPRTPIKHIHQLLNYDSGPLLAVPSQGIVQREPSSSPLLSPVPVSSSEDESDDEDEYDDYDDDEDGSVAYEEILSETAMLRSSSFDRSRGEVDVLHAVRAGSSFGRSVANGLQSFLGETLAPVIRASSSRLHHDDADSESATSISSHPERVRDSRTRNDISRDPYIVLFYGDEEESSQDSYLVEEVTSEFLEIQDNQVVLRMEQLLDWWLTLLTPDRTTSFSHRMTDFLRFVRRHQTVHFSTNSYPAYYKNCWREVRPLGTHTAYANGVPHLRTGCPWSVHPANATHIATRDACHRWKIDPDESDIFVVFAVAEVPRLSSPSVQPYQAPAITAKQEDPHNAFYVVPPETRSFLYTSTSLRPPATASWIRSYHNPPPRHTWDTEFADLALILRKLQRRPYTTCYKHYAIVWFQHEMCKAMGLQAIYGSQGGMDDVADWLTEQKQAGIKLLGVKRSTIQNWKAKVYSNTESLYVKFKSFIEKGGRIPPESERLYITVKVWATNDPGAMIERGGFYTDEESIAMNAKGSGHLGAMTDEHFAAQVAAHLKPGATW</sequence>
<dbReference type="Proteomes" id="UP000219338">
    <property type="component" value="Unassembled WGS sequence"/>
</dbReference>
<evidence type="ECO:0000256" key="1">
    <source>
        <dbReference type="SAM" id="MobiDB-lite"/>
    </source>
</evidence>
<reference evidence="3" key="1">
    <citation type="journal article" date="2017" name="Nat. Ecol. Evol.">
        <title>Genome expansion and lineage-specific genetic innovations in the forest pathogenic fungi Armillaria.</title>
        <authorList>
            <person name="Sipos G."/>
            <person name="Prasanna A.N."/>
            <person name="Walter M.C."/>
            <person name="O'Connor E."/>
            <person name="Balint B."/>
            <person name="Krizsan K."/>
            <person name="Kiss B."/>
            <person name="Hess J."/>
            <person name="Varga T."/>
            <person name="Slot J."/>
            <person name="Riley R."/>
            <person name="Boka B."/>
            <person name="Rigling D."/>
            <person name="Barry K."/>
            <person name="Lee J."/>
            <person name="Mihaltcheva S."/>
            <person name="LaButti K."/>
            <person name="Lipzen A."/>
            <person name="Waldron R."/>
            <person name="Moloney N.M."/>
            <person name="Sperisen C."/>
            <person name="Kredics L."/>
            <person name="Vagvoelgyi C."/>
            <person name="Patrignani A."/>
            <person name="Fitzpatrick D."/>
            <person name="Nagy I."/>
            <person name="Doyle S."/>
            <person name="Anderson J.B."/>
            <person name="Grigoriev I.V."/>
            <person name="Gueldener U."/>
            <person name="Muensterkoetter M."/>
            <person name="Nagy L.G."/>
        </authorList>
    </citation>
    <scope>NUCLEOTIDE SEQUENCE [LARGE SCALE GENOMIC DNA]</scope>
    <source>
        <strain evidence="3">C18/9</strain>
    </source>
</reference>
<dbReference type="InterPro" id="IPR018247">
    <property type="entry name" value="EF_Hand_1_Ca_BS"/>
</dbReference>
<evidence type="ECO:0000313" key="2">
    <source>
        <dbReference type="EMBL" id="SJL06883.1"/>
    </source>
</evidence>
<feature type="region of interest" description="Disordered" evidence="1">
    <location>
        <begin position="158"/>
        <end position="184"/>
    </location>
</feature>
<dbReference type="AlphaFoldDB" id="A0A284RDQ3"/>